<keyword evidence="2" id="KW-1185">Reference proteome</keyword>
<proteinExistence type="predicted"/>
<gene>
    <name evidence="1" type="ORF">PHMEG_00039495</name>
</gene>
<evidence type="ECO:0000313" key="2">
    <source>
        <dbReference type="Proteomes" id="UP000198211"/>
    </source>
</evidence>
<organism evidence="1 2">
    <name type="scientific">Phytophthora megakarya</name>
    <dbReference type="NCBI Taxonomy" id="4795"/>
    <lineage>
        <taxon>Eukaryota</taxon>
        <taxon>Sar</taxon>
        <taxon>Stramenopiles</taxon>
        <taxon>Oomycota</taxon>
        <taxon>Peronosporomycetes</taxon>
        <taxon>Peronosporales</taxon>
        <taxon>Peronosporaceae</taxon>
        <taxon>Phytophthora</taxon>
    </lineage>
</organism>
<evidence type="ECO:0000313" key="1">
    <source>
        <dbReference type="EMBL" id="OWY91783.1"/>
    </source>
</evidence>
<comment type="caution">
    <text evidence="1">The sequence shown here is derived from an EMBL/GenBank/DDBJ whole genome shotgun (WGS) entry which is preliminary data.</text>
</comment>
<reference evidence="2" key="1">
    <citation type="submission" date="2017-03" db="EMBL/GenBank/DDBJ databases">
        <title>Phytopthora megakarya and P. palmivora, two closely related causual agents of cacao black pod achieved similar genome size and gene model numbers by different mechanisms.</title>
        <authorList>
            <person name="Ali S."/>
            <person name="Shao J."/>
            <person name="Larry D.J."/>
            <person name="Kronmiller B."/>
            <person name="Shen D."/>
            <person name="Strem M.D."/>
            <person name="Melnick R.L."/>
            <person name="Guiltinan M.J."/>
            <person name="Tyler B.M."/>
            <person name="Meinhardt L.W."/>
            <person name="Bailey B.A."/>
        </authorList>
    </citation>
    <scope>NUCLEOTIDE SEQUENCE [LARGE SCALE GENOMIC DNA]</scope>
    <source>
        <strain evidence="2">zdho120</strain>
    </source>
</reference>
<dbReference type="Proteomes" id="UP000198211">
    <property type="component" value="Unassembled WGS sequence"/>
</dbReference>
<dbReference type="EMBL" id="NBNE01019506">
    <property type="protein sequence ID" value="OWY91783.1"/>
    <property type="molecule type" value="Genomic_DNA"/>
</dbReference>
<dbReference type="AlphaFoldDB" id="A0A225UFM7"/>
<protein>
    <submittedName>
        <fullName evidence="1">Uncharacterized protein</fullName>
    </submittedName>
</protein>
<sequence length="59" mass="7127">MDTLKAICKKLNVGVKQKSEATHYITKLLNELRTQFKQYQRMELLNVLMEWCYRAFVRC</sequence>
<name>A0A225UFM7_9STRA</name>
<accession>A0A225UFM7</accession>